<evidence type="ECO:0000313" key="1">
    <source>
        <dbReference type="EMBL" id="KAB1218067.1"/>
    </source>
</evidence>
<proteinExistence type="predicted"/>
<dbReference type="EMBL" id="RXIC02000021">
    <property type="protein sequence ID" value="KAB1218067.1"/>
    <property type="molecule type" value="Genomic_DNA"/>
</dbReference>
<dbReference type="PANTHER" id="PTHR37265">
    <property type="entry name" value="OS01G0195300 PROTEIN"/>
    <property type="match status" value="1"/>
</dbReference>
<evidence type="ECO:0000313" key="2">
    <source>
        <dbReference type="Proteomes" id="UP000516437"/>
    </source>
</evidence>
<comment type="caution">
    <text evidence="1">The sequence shown here is derived from an EMBL/GenBank/DDBJ whole genome shotgun (WGS) entry which is preliminary data.</text>
</comment>
<dbReference type="AlphaFoldDB" id="A0A6A1W1R0"/>
<organism evidence="1 2">
    <name type="scientific">Morella rubra</name>
    <name type="common">Chinese bayberry</name>
    <dbReference type="NCBI Taxonomy" id="262757"/>
    <lineage>
        <taxon>Eukaryota</taxon>
        <taxon>Viridiplantae</taxon>
        <taxon>Streptophyta</taxon>
        <taxon>Embryophyta</taxon>
        <taxon>Tracheophyta</taxon>
        <taxon>Spermatophyta</taxon>
        <taxon>Magnoliopsida</taxon>
        <taxon>eudicotyledons</taxon>
        <taxon>Gunneridae</taxon>
        <taxon>Pentapetalae</taxon>
        <taxon>rosids</taxon>
        <taxon>fabids</taxon>
        <taxon>Fagales</taxon>
        <taxon>Myricaceae</taxon>
        <taxon>Morella</taxon>
    </lineage>
</organism>
<dbReference type="Proteomes" id="UP000516437">
    <property type="component" value="Chromosome 3"/>
</dbReference>
<reference evidence="1 2" key="1">
    <citation type="journal article" date="2019" name="Plant Biotechnol. J.">
        <title>The red bayberry genome and genetic basis of sex determination.</title>
        <authorList>
            <person name="Jia H.M."/>
            <person name="Jia H.J."/>
            <person name="Cai Q.L."/>
            <person name="Wang Y."/>
            <person name="Zhao H.B."/>
            <person name="Yang W.F."/>
            <person name="Wang G.Y."/>
            <person name="Li Y.H."/>
            <person name="Zhan D.L."/>
            <person name="Shen Y.T."/>
            <person name="Niu Q.F."/>
            <person name="Chang L."/>
            <person name="Qiu J."/>
            <person name="Zhao L."/>
            <person name="Xie H.B."/>
            <person name="Fu W.Y."/>
            <person name="Jin J."/>
            <person name="Li X.W."/>
            <person name="Jiao Y."/>
            <person name="Zhou C.C."/>
            <person name="Tu T."/>
            <person name="Chai C.Y."/>
            <person name="Gao J.L."/>
            <person name="Fan L.J."/>
            <person name="van de Weg E."/>
            <person name="Wang J.Y."/>
            <person name="Gao Z.S."/>
        </authorList>
    </citation>
    <scope>NUCLEOTIDE SEQUENCE [LARGE SCALE GENOMIC DNA]</scope>
    <source>
        <tissue evidence="1">Leaves</tissue>
    </source>
</reference>
<name>A0A6A1W1R0_9ROSI</name>
<accession>A0A6A1W1R0</accession>
<dbReference type="PANTHER" id="PTHR37265:SF8">
    <property type="match status" value="1"/>
</dbReference>
<protein>
    <submittedName>
        <fullName evidence="1">Uncharacterized protein</fullName>
    </submittedName>
</protein>
<gene>
    <name evidence="1" type="ORF">CJ030_MR3G014523</name>
</gene>
<dbReference type="OrthoDB" id="1660894at2759"/>
<keyword evidence="2" id="KW-1185">Reference proteome</keyword>
<sequence>MSQTTEGESSKSSKSDTTVDLAVNLTEFLMECDGEGDLNQAVKQEMLEEVMHELYKQIMPTAPTTCTSNPTPLHSNIPPRKTPDSLPSWLSLYPPLGIVSDGKSESCGPSVSDSSSTMMVGVEFVGTHAGKFATPERGLEHPMDGSGDSELDDDEWVARVLGWDLPEF</sequence>